<dbReference type="AlphaFoldDB" id="A0A450UVP4"/>
<keyword evidence="2" id="KW-0472">Membrane</keyword>
<keyword evidence="2" id="KW-0812">Transmembrane</keyword>
<feature type="compositionally biased region" description="Basic and acidic residues" evidence="1">
    <location>
        <begin position="94"/>
        <end position="109"/>
    </location>
</feature>
<dbReference type="EMBL" id="CAADFH010000061">
    <property type="protein sequence ID" value="VFJ96595.1"/>
    <property type="molecule type" value="Genomic_DNA"/>
</dbReference>
<proteinExistence type="predicted"/>
<feature type="compositionally biased region" description="Low complexity" evidence="1">
    <location>
        <begin position="83"/>
        <end position="93"/>
    </location>
</feature>
<accession>A0A450UVP4</accession>
<feature type="region of interest" description="Disordered" evidence="1">
    <location>
        <begin position="83"/>
        <end position="113"/>
    </location>
</feature>
<gene>
    <name evidence="3" type="ORF">BECKLFY1418A_GA0070994_10614</name>
</gene>
<reference evidence="3" key="1">
    <citation type="submission" date="2019-02" db="EMBL/GenBank/DDBJ databases">
        <authorList>
            <person name="Gruber-Vodicka R. H."/>
            <person name="Seah K. B. B."/>
        </authorList>
    </citation>
    <scope>NUCLEOTIDE SEQUENCE</scope>
    <source>
        <strain evidence="3">BECK_M6</strain>
    </source>
</reference>
<sequence>MAKMEDIGLMSTNDTGDASSPSRASNAVLSQRKPRRNAGAWLFWGAFSVLVCAVIFFGIEEPKRSRKQVVETRDVSTASIPASVVASVSSSSTESDKGVTGKKSSDNRELTSYSMPEATVTREVVDTDFGVDTKTGGGVGGRPLVSQAHLDYDGSSFEAVPLVSKKKDIGAQGLPDTKSDPGAESQMLARLSAKEVSSVANSVNRSVKIIKGRQAGYGAPLVIIGRTWPQRRFYPYYPVHPGYPTYDPAYIYHPPLAR</sequence>
<evidence type="ECO:0000256" key="1">
    <source>
        <dbReference type="SAM" id="MobiDB-lite"/>
    </source>
</evidence>
<evidence type="ECO:0000256" key="2">
    <source>
        <dbReference type="SAM" id="Phobius"/>
    </source>
</evidence>
<keyword evidence="2" id="KW-1133">Transmembrane helix</keyword>
<evidence type="ECO:0000313" key="3">
    <source>
        <dbReference type="EMBL" id="VFJ96595.1"/>
    </source>
</evidence>
<feature type="compositionally biased region" description="Polar residues" evidence="1">
    <location>
        <begin position="10"/>
        <end position="29"/>
    </location>
</feature>
<feature type="transmembrane region" description="Helical" evidence="2">
    <location>
        <begin position="38"/>
        <end position="59"/>
    </location>
</feature>
<organism evidence="3">
    <name type="scientific">Candidatus Kentrum sp. LFY</name>
    <dbReference type="NCBI Taxonomy" id="2126342"/>
    <lineage>
        <taxon>Bacteria</taxon>
        <taxon>Pseudomonadati</taxon>
        <taxon>Pseudomonadota</taxon>
        <taxon>Gammaproteobacteria</taxon>
        <taxon>Candidatus Kentrum</taxon>
    </lineage>
</organism>
<feature type="region of interest" description="Disordered" evidence="1">
    <location>
        <begin position="1"/>
        <end position="31"/>
    </location>
</feature>
<name>A0A450UVP4_9GAMM</name>
<protein>
    <recommendedName>
        <fullName evidence="4">Transmembrane protein</fullName>
    </recommendedName>
</protein>
<evidence type="ECO:0008006" key="4">
    <source>
        <dbReference type="Google" id="ProtNLM"/>
    </source>
</evidence>